<dbReference type="OrthoDB" id="145933at2"/>
<dbReference type="SUPFAM" id="SSF52540">
    <property type="entry name" value="P-loop containing nucleoside triphosphate hydrolases"/>
    <property type="match status" value="1"/>
</dbReference>
<reference evidence="1 2" key="1">
    <citation type="submission" date="2019-07" db="EMBL/GenBank/DDBJ databases">
        <title>The draft genome sequence of Aquimarina algiphila M91.</title>
        <authorList>
            <person name="Meng X."/>
        </authorList>
    </citation>
    <scope>NUCLEOTIDE SEQUENCE [LARGE SCALE GENOMIC DNA]</scope>
    <source>
        <strain evidence="1 2">M91</strain>
    </source>
</reference>
<dbReference type="Gene3D" id="3.40.50.300">
    <property type="entry name" value="P-loop containing nucleotide triphosphate hydrolases"/>
    <property type="match status" value="1"/>
</dbReference>
<sequence>MKTIKKSNICKNIVNYKIDQTIVKNHQPIAGDVAIFEVISIGSLNAIQDFEGRNCYIFEGDKIMLAFGNRYASNQFEGYVPEGYHQEYDLLGKGGVAGIVTSMFYKLELKGPTKLKLVGYVTQQHGKVINTIYHHKKPVKFNAKKIRNFKTILSIGSSMDSGKTTTAAYLCRGLKSSGYQVAYIKLTGTVFNKDRMLAYDCGADIVSDFSEFGFPSTYLCSTTTIMDLYEGLLSDVAQADPDYVVIEIADGLYQQETKALLNHSLFTETIDHVILSCCDSLAIHSGIQMLSPIFNDRLFALAGLFTGSPLLVAEVQSQFSTPVLSLSKLVQSDILIDLLSQDVNVAV</sequence>
<gene>
    <name evidence="1" type="ORF">FOF46_05650</name>
</gene>
<organism evidence="1 2">
    <name type="scientific">Aquimarina algiphila</name>
    <dbReference type="NCBI Taxonomy" id="2047982"/>
    <lineage>
        <taxon>Bacteria</taxon>
        <taxon>Pseudomonadati</taxon>
        <taxon>Bacteroidota</taxon>
        <taxon>Flavobacteriia</taxon>
        <taxon>Flavobacteriales</taxon>
        <taxon>Flavobacteriaceae</taxon>
        <taxon>Aquimarina</taxon>
    </lineage>
</organism>
<keyword evidence="2" id="KW-1185">Reference proteome</keyword>
<protein>
    <recommendedName>
        <fullName evidence="3">DUF1611 domain-containing protein</fullName>
    </recommendedName>
</protein>
<dbReference type="RefSeq" id="WP_143915776.1">
    <property type="nucleotide sequence ID" value="NZ_CANLFO010000006.1"/>
</dbReference>
<comment type="caution">
    <text evidence="1">The sequence shown here is derived from an EMBL/GenBank/DDBJ whole genome shotgun (WGS) entry which is preliminary data.</text>
</comment>
<name>A0A554VP82_9FLAO</name>
<evidence type="ECO:0000313" key="1">
    <source>
        <dbReference type="EMBL" id="TSE10225.1"/>
    </source>
</evidence>
<dbReference type="InterPro" id="IPR027417">
    <property type="entry name" value="P-loop_NTPase"/>
</dbReference>
<dbReference type="EMBL" id="VLNR01000008">
    <property type="protein sequence ID" value="TSE10225.1"/>
    <property type="molecule type" value="Genomic_DNA"/>
</dbReference>
<evidence type="ECO:0000313" key="2">
    <source>
        <dbReference type="Proteomes" id="UP000318833"/>
    </source>
</evidence>
<evidence type="ECO:0008006" key="3">
    <source>
        <dbReference type="Google" id="ProtNLM"/>
    </source>
</evidence>
<dbReference type="AlphaFoldDB" id="A0A554VP82"/>
<proteinExistence type="predicted"/>
<accession>A0A554VP82</accession>
<dbReference type="Proteomes" id="UP000318833">
    <property type="component" value="Unassembled WGS sequence"/>
</dbReference>